<feature type="region of interest" description="Disordered" evidence="1">
    <location>
        <begin position="135"/>
        <end position="175"/>
    </location>
</feature>
<feature type="region of interest" description="Disordered" evidence="1">
    <location>
        <begin position="353"/>
        <end position="393"/>
    </location>
</feature>
<reference evidence="2" key="1">
    <citation type="submission" date="2020-08" db="EMBL/GenBank/DDBJ databases">
        <title>Spodoptera exigua strain:BAW_Kor-Di-RS1 Genome sequencing and assembly.</title>
        <authorList>
            <person name="Kim J."/>
            <person name="Nam H.Y."/>
            <person name="Kwon M."/>
            <person name="Choi J.H."/>
            <person name="Cho S.R."/>
            <person name="Kim G.-H."/>
        </authorList>
    </citation>
    <scope>NUCLEOTIDE SEQUENCE</scope>
    <source>
        <strain evidence="2">BAW_Kor-Di-RS1</strain>
        <tissue evidence="2">Whole-body</tissue>
    </source>
</reference>
<feature type="region of interest" description="Disordered" evidence="1">
    <location>
        <begin position="476"/>
        <end position="495"/>
    </location>
</feature>
<comment type="caution">
    <text evidence="2">The sequence shown here is derived from an EMBL/GenBank/DDBJ whole genome shotgun (WGS) entry which is preliminary data.</text>
</comment>
<name>A0A835L903_SPOEX</name>
<proteinExistence type="predicted"/>
<dbReference type="EMBL" id="JACKWZ010000026">
    <property type="protein sequence ID" value="KAF9421076.1"/>
    <property type="molecule type" value="Genomic_DNA"/>
</dbReference>
<dbReference type="Proteomes" id="UP000648187">
    <property type="component" value="Unassembled WGS sequence"/>
</dbReference>
<feature type="compositionally biased region" description="Basic and acidic residues" evidence="1">
    <location>
        <begin position="135"/>
        <end position="151"/>
    </location>
</feature>
<feature type="compositionally biased region" description="Low complexity" evidence="1">
    <location>
        <begin position="368"/>
        <end position="382"/>
    </location>
</feature>
<feature type="compositionally biased region" description="Basic residues" evidence="1">
    <location>
        <begin position="156"/>
        <end position="165"/>
    </location>
</feature>
<evidence type="ECO:0000313" key="2">
    <source>
        <dbReference type="EMBL" id="KAF9421076.1"/>
    </source>
</evidence>
<dbReference type="AlphaFoldDB" id="A0A835L903"/>
<protein>
    <submittedName>
        <fullName evidence="2">Uncharacterized protein</fullName>
    </submittedName>
</protein>
<feature type="region of interest" description="Disordered" evidence="1">
    <location>
        <begin position="1"/>
        <end position="117"/>
    </location>
</feature>
<gene>
    <name evidence="2" type="ORF">HW555_002788</name>
</gene>
<feature type="region of interest" description="Disordered" evidence="1">
    <location>
        <begin position="506"/>
        <end position="541"/>
    </location>
</feature>
<evidence type="ECO:0000256" key="1">
    <source>
        <dbReference type="SAM" id="MobiDB-lite"/>
    </source>
</evidence>
<sequence>MESRSAPPSPDEPGEAVYDSRCGRYPHPPTLQRTFASCRETTRPRPHHRHATSEPARPDDHVQQSFVTAEVHDYPSSESGIAADCPHAHTSNADDSPSYDRSDFEGNSSYSLRHTPDYHHTLDCKHRPIDYNRSHTPDYNHGHGSDCDRAHGRSQTSRRPHRKHRREEDDGAQSLDERCARDLDEILPARLAAVNLSREPPPQTWNRSNIAATMERFEPVDYSYAYYDHHLSMPSSSRKVNRQRGRGGIPRDRSSRHNYVTRYGTEENIYEEITDGSRTCPKHRYAPRQSLVSLDRSVVEEEVRRVESRHKRILGELNLSVEAMLMPECESPDSERAEDRDNIEELLRVGPTDELLSPASCNPPDLDSGFSGSSSGASYVGSLRRKPTGSVPHLPAVAYGTRGAGVRILGAEECGLRCPKDIPSPRSSSCGDAKASGFWNKKAWKKISGFSSSNSINKAGLTGTLSGVSPARRALRASGVPSPSNAMRASHNDVSRSMLLQRKTGGAAGFPSTELRGQSPAAFPPPTPPRDSSTPQDNAEHITRQIFSLNLSCHAEQKHSI</sequence>
<dbReference type="OrthoDB" id="7987013at2759"/>
<feature type="region of interest" description="Disordered" evidence="1">
    <location>
        <begin position="235"/>
        <end position="255"/>
    </location>
</feature>
<organism evidence="2 3">
    <name type="scientific">Spodoptera exigua</name>
    <name type="common">Beet armyworm</name>
    <name type="synonym">Noctua fulgens</name>
    <dbReference type="NCBI Taxonomy" id="7107"/>
    <lineage>
        <taxon>Eukaryota</taxon>
        <taxon>Metazoa</taxon>
        <taxon>Ecdysozoa</taxon>
        <taxon>Arthropoda</taxon>
        <taxon>Hexapoda</taxon>
        <taxon>Insecta</taxon>
        <taxon>Pterygota</taxon>
        <taxon>Neoptera</taxon>
        <taxon>Endopterygota</taxon>
        <taxon>Lepidoptera</taxon>
        <taxon>Glossata</taxon>
        <taxon>Ditrysia</taxon>
        <taxon>Noctuoidea</taxon>
        <taxon>Noctuidae</taxon>
        <taxon>Amphipyrinae</taxon>
        <taxon>Spodoptera</taxon>
    </lineage>
</organism>
<evidence type="ECO:0000313" key="3">
    <source>
        <dbReference type="Proteomes" id="UP000648187"/>
    </source>
</evidence>
<accession>A0A835L903</accession>
<keyword evidence="3" id="KW-1185">Reference proteome</keyword>